<dbReference type="SUPFAM" id="SSF53098">
    <property type="entry name" value="Ribonuclease H-like"/>
    <property type="match status" value="1"/>
</dbReference>
<evidence type="ECO:0000313" key="4">
    <source>
        <dbReference type="Proteomes" id="UP001177140"/>
    </source>
</evidence>
<dbReference type="InterPro" id="IPR051132">
    <property type="entry name" value="3-5_Exonuclease_domain"/>
</dbReference>
<sequence length="173" mass="18817">MANRNYDVQFNGVTIVTTITNSSLLIDAVLKELGSKHVIGLNIQWSSSSDSNNKVATLQLCHDKRCIIIQLLHLDFIPDSLRNLLLLCWLGHELGSLMAFYATSQRFGMQSGGGGGGGLVSSTIQQIVGLSIEELEYVIDHSDWSANILTNEQIKVAAIDAYASFAIGKMLFG</sequence>
<dbReference type="Gene3D" id="3.30.420.10">
    <property type="entry name" value="Ribonuclease H-like superfamily/Ribonuclease H"/>
    <property type="match status" value="2"/>
</dbReference>
<dbReference type="InterPro" id="IPR036397">
    <property type="entry name" value="RNaseH_sf"/>
</dbReference>
<reference evidence="3" key="1">
    <citation type="submission" date="2022-03" db="EMBL/GenBank/DDBJ databases">
        <title>A functionally conserved STORR gene fusion in Papaver species that diverged 16.8 million years ago.</title>
        <authorList>
            <person name="Catania T."/>
        </authorList>
    </citation>
    <scope>NUCLEOTIDE SEQUENCE</scope>
    <source>
        <strain evidence="3">S-191538</strain>
    </source>
</reference>
<evidence type="ECO:0000313" key="3">
    <source>
        <dbReference type="EMBL" id="MCL7037643.1"/>
    </source>
</evidence>
<accession>A0AA41SPM4</accession>
<protein>
    <submittedName>
        <fullName evidence="3">Uncharacterized protein</fullName>
    </submittedName>
</protein>
<dbReference type="GO" id="GO:0008408">
    <property type="term" value="F:3'-5' exonuclease activity"/>
    <property type="evidence" value="ECO:0007669"/>
    <property type="project" value="TreeGrafter"/>
</dbReference>
<dbReference type="GO" id="GO:0005634">
    <property type="term" value="C:nucleus"/>
    <property type="evidence" value="ECO:0007669"/>
    <property type="project" value="TreeGrafter"/>
</dbReference>
<evidence type="ECO:0000256" key="1">
    <source>
        <dbReference type="ARBA" id="ARBA00022722"/>
    </source>
</evidence>
<keyword evidence="4" id="KW-1185">Reference proteome</keyword>
<name>A0AA41SPM4_PAPNU</name>
<comment type="caution">
    <text evidence="3">The sequence shown here is derived from an EMBL/GenBank/DDBJ whole genome shotgun (WGS) entry which is preliminary data.</text>
</comment>
<keyword evidence="1" id="KW-0540">Nuclease</keyword>
<keyword evidence="2" id="KW-0378">Hydrolase</keyword>
<dbReference type="EMBL" id="JAJJMA010181439">
    <property type="protein sequence ID" value="MCL7037643.1"/>
    <property type="molecule type" value="Genomic_DNA"/>
</dbReference>
<dbReference type="InterPro" id="IPR012337">
    <property type="entry name" value="RNaseH-like_sf"/>
</dbReference>
<dbReference type="GO" id="GO:0003676">
    <property type="term" value="F:nucleic acid binding"/>
    <property type="evidence" value="ECO:0007669"/>
    <property type="project" value="InterPro"/>
</dbReference>
<evidence type="ECO:0000256" key="2">
    <source>
        <dbReference type="ARBA" id="ARBA00022801"/>
    </source>
</evidence>
<dbReference type="PANTHER" id="PTHR13620">
    <property type="entry name" value="3-5 EXONUCLEASE"/>
    <property type="match status" value="1"/>
</dbReference>
<proteinExistence type="predicted"/>
<dbReference type="PANTHER" id="PTHR13620:SF104">
    <property type="entry name" value="EXONUCLEASE 3'-5' DOMAIN-CONTAINING PROTEIN 2"/>
    <property type="match status" value="1"/>
</dbReference>
<organism evidence="3 4">
    <name type="scientific">Papaver nudicaule</name>
    <name type="common">Iceland poppy</name>
    <dbReference type="NCBI Taxonomy" id="74823"/>
    <lineage>
        <taxon>Eukaryota</taxon>
        <taxon>Viridiplantae</taxon>
        <taxon>Streptophyta</taxon>
        <taxon>Embryophyta</taxon>
        <taxon>Tracheophyta</taxon>
        <taxon>Spermatophyta</taxon>
        <taxon>Magnoliopsida</taxon>
        <taxon>Ranunculales</taxon>
        <taxon>Papaveraceae</taxon>
        <taxon>Papaveroideae</taxon>
        <taxon>Papaver</taxon>
    </lineage>
</organism>
<dbReference type="Proteomes" id="UP001177140">
    <property type="component" value="Unassembled WGS sequence"/>
</dbReference>
<gene>
    <name evidence="3" type="ORF">MKW94_028312</name>
</gene>
<dbReference type="AlphaFoldDB" id="A0AA41SPM4"/>
<dbReference type="GO" id="GO:0005737">
    <property type="term" value="C:cytoplasm"/>
    <property type="evidence" value="ECO:0007669"/>
    <property type="project" value="TreeGrafter"/>
</dbReference>